<dbReference type="InterPro" id="IPR004263">
    <property type="entry name" value="Exostosin"/>
</dbReference>
<evidence type="ECO:0000313" key="4">
    <source>
        <dbReference type="EMBL" id="OHT01585.1"/>
    </source>
</evidence>
<dbReference type="Proteomes" id="UP000179807">
    <property type="component" value="Unassembled WGS sequence"/>
</dbReference>
<evidence type="ECO:0000256" key="1">
    <source>
        <dbReference type="ARBA" id="ARBA00010271"/>
    </source>
</evidence>
<organism evidence="4 5">
    <name type="scientific">Tritrichomonas foetus</name>
    <dbReference type="NCBI Taxonomy" id="1144522"/>
    <lineage>
        <taxon>Eukaryota</taxon>
        <taxon>Metamonada</taxon>
        <taxon>Parabasalia</taxon>
        <taxon>Tritrichomonadida</taxon>
        <taxon>Tritrichomonadidae</taxon>
        <taxon>Tritrichomonas</taxon>
    </lineage>
</organism>
<reference evidence="4" key="1">
    <citation type="submission" date="2016-10" db="EMBL/GenBank/DDBJ databases">
        <authorList>
            <person name="Benchimol M."/>
            <person name="Almeida L.G."/>
            <person name="Vasconcelos A.T."/>
            <person name="Perreira-Neves A."/>
            <person name="Rosa I.A."/>
            <person name="Tasca T."/>
            <person name="Bogo M.R."/>
            <person name="de Souza W."/>
        </authorList>
    </citation>
    <scope>NUCLEOTIDE SEQUENCE [LARGE SCALE GENOMIC DNA]</scope>
    <source>
        <strain evidence="4">K</strain>
    </source>
</reference>
<sequence>MRRDRNFALWIFGVLSICACFFVFANIVLFVQLHFTDPSMSEKITSNNLLFEIPKYIAKRYEIDPDSPSPSLHDHPKWPPFKVYVYPEDKYHTEECLYPPELPLRYVNESGYWFQRMLEPTIHHQFLHSPIITSNPEEADLFFIPHYSRMCSGLDGNHRWNQIQQYVNKYGTFFNRYSGSDHFIMHSVPHYGDKPADKAVSFDQGPMIGILDLRLSSIKSNPWLLSRTTIVPFITHPENSNVYGNFENNINNNVFSNFQANSFENERPISVFVAMSTSTKGLKASSAILRQKIEEQFLNISNSEIVRIDRKNYTTFKKALESLPSKMKSSQFCIVPPGDAPSSKRFYDAISYSCVPFMLADYFILPYEDIAVDYEKCMKQLPAKDVWKLANILNSFTQKETSELRRNLAAVKEKFTWNYRKKPIAGQALWTLAWSLYDKIQMLKPYENNEMTGYDNDPPFDIFV</sequence>
<feature type="transmembrane region" description="Helical" evidence="2">
    <location>
        <begin position="7"/>
        <end position="31"/>
    </location>
</feature>
<keyword evidence="2" id="KW-0472">Membrane</keyword>
<gene>
    <name evidence="4" type="ORF">TRFO_07466</name>
</gene>
<proteinExistence type="inferred from homology"/>
<dbReference type="EMBL" id="MLAK01000904">
    <property type="protein sequence ID" value="OHT01585.1"/>
    <property type="molecule type" value="Genomic_DNA"/>
</dbReference>
<dbReference type="OrthoDB" id="1924787at2759"/>
<dbReference type="PANTHER" id="PTHR11062">
    <property type="entry name" value="EXOSTOSIN HEPARAN SULFATE GLYCOSYLTRANSFERASE -RELATED"/>
    <property type="match status" value="1"/>
</dbReference>
<comment type="caution">
    <text evidence="4">The sequence shown here is derived from an EMBL/GenBank/DDBJ whole genome shotgun (WGS) entry which is preliminary data.</text>
</comment>
<keyword evidence="2" id="KW-0812">Transmembrane</keyword>
<dbReference type="InterPro" id="IPR040911">
    <property type="entry name" value="Exostosin_GT47"/>
</dbReference>
<dbReference type="GO" id="GO:0016757">
    <property type="term" value="F:glycosyltransferase activity"/>
    <property type="evidence" value="ECO:0007669"/>
    <property type="project" value="InterPro"/>
</dbReference>
<dbReference type="GeneID" id="94828405"/>
<dbReference type="Pfam" id="PF03016">
    <property type="entry name" value="Exostosin_GT47"/>
    <property type="match status" value="1"/>
</dbReference>
<dbReference type="RefSeq" id="XP_068354721.1">
    <property type="nucleotide sequence ID" value="XM_068493701.1"/>
</dbReference>
<keyword evidence="2" id="KW-1133">Transmembrane helix</keyword>
<dbReference type="VEuPathDB" id="TrichDB:TRFO_07466"/>
<protein>
    <submittedName>
        <fullName evidence="4">Exostosin family protein</fullName>
    </submittedName>
</protein>
<evidence type="ECO:0000259" key="3">
    <source>
        <dbReference type="Pfam" id="PF03016"/>
    </source>
</evidence>
<accession>A0A1J4JR44</accession>
<dbReference type="PROSITE" id="PS51257">
    <property type="entry name" value="PROKAR_LIPOPROTEIN"/>
    <property type="match status" value="1"/>
</dbReference>
<name>A0A1J4JR44_9EUKA</name>
<feature type="domain" description="Exostosin GT47" evidence="3">
    <location>
        <begin position="78"/>
        <end position="396"/>
    </location>
</feature>
<comment type="similarity">
    <text evidence="1">Belongs to the glycosyltransferase 47 family.</text>
</comment>
<evidence type="ECO:0000256" key="2">
    <source>
        <dbReference type="SAM" id="Phobius"/>
    </source>
</evidence>
<keyword evidence="5" id="KW-1185">Reference proteome</keyword>
<evidence type="ECO:0000313" key="5">
    <source>
        <dbReference type="Proteomes" id="UP000179807"/>
    </source>
</evidence>
<dbReference type="AlphaFoldDB" id="A0A1J4JR44"/>
<dbReference type="PANTHER" id="PTHR11062:SF281">
    <property type="entry name" value="EXOSTOSIN-LIKE 2"/>
    <property type="match status" value="1"/>
</dbReference>